<evidence type="ECO:0000259" key="1">
    <source>
        <dbReference type="PROSITE" id="PS50943"/>
    </source>
</evidence>
<dbReference type="PROSITE" id="PS50943">
    <property type="entry name" value="HTH_CROC1"/>
    <property type="match status" value="1"/>
</dbReference>
<dbReference type="EMBL" id="JABEZU010000002">
    <property type="protein sequence ID" value="NOV97032.1"/>
    <property type="molecule type" value="Genomic_DNA"/>
</dbReference>
<comment type="caution">
    <text evidence="2">The sequence shown here is derived from an EMBL/GenBank/DDBJ whole genome shotgun (WGS) entry which is preliminary data.</text>
</comment>
<dbReference type="RefSeq" id="WP_171783289.1">
    <property type="nucleotide sequence ID" value="NZ_BAAAML010000014.1"/>
</dbReference>
<dbReference type="CDD" id="cd00093">
    <property type="entry name" value="HTH_XRE"/>
    <property type="match status" value="1"/>
</dbReference>
<keyword evidence="2" id="KW-0238">DNA-binding</keyword>
<dbReference type="SMART" id="SM00530">
    <property type="entry name" value="HTH_XRE"/>
    <property type="match status" value="1"/>
</dbReference>
<dbReference type="SUPFAM" id="SSF47413">
    <property type="entry name" value="lambda repressor-like DNA-binding domains"/>
    <property type="match status" value="1"/>
</dbReference>
<organism evidence="2 3">
    <name type="scientific">Isoptericola halotolerans</name>
    <dbReference type="NCBI Taxonomy" id="300560"/>
    <lineage>
        <taxon>Bacteria</taxon>
        <taxon>Bacillati</taxon>
        <taxon>Actinomycetota</taxon>
        <taxon>Actinomycetes</taxon>
        <taxon>Micrococcales</taxon>
        <taxon>Promicromonosporaceae</taxon>
        <taxon>Isoptericola</taxon>
    </lineage>
</organism>
<dbReference type="Gene3D" id="1.10.260.40">
    <property type="entry name" value="lambda repressor-like DNA-binding domains"/>
    <property type="match status" value="1"/>
</dbReference>
<dbReference type="GO" id="GO:0003677">
    <property type="term" value="F:DNA binding"/>
    <property type="evidence" value="ECO:0007669"/>
    <property type="project" value="UniProtKB-KW"/>
</dbReference>
<dbReference type="InterPro" id="IPR010982">
    <property type="entry name" value="Lambda_DNA-bd_dom_sf"/>
</dbReference>
<dbReference type="Pfam" id="PF01381">
    <property type="entry name" value="HTH_3"/>
    <property type="match status" value="1"/>
</dbReference>
<sequence length="146" mass="16091">MSTPPYSPATSHEFEVLAARAAAQVESDEEMLYELIQARKACGLTQRELAEILGVKQPTIAKFEHHDTDPKLSTIRRYALAVGAHVRHEVLPAEQAVDPLDAWRTAGATARFNVPMNSRISESAPSGTVPIDVEYRALRKHYGRAA</sequence>
<reference evidence="2 3" key="1">
    <citation type="submission" date="2020-05" db="EMBL/GenBank/DDBJ databases">
        <title>Genomic Encyclopedia of Type Strains, Phase III (KMG-III): the genomes of soil and plant-associated and newly described type strains.</title>
        <authorList>
            <person name="Whitman W."/>
        </authorList>
    </citation>
    <scope>NUCLEOTIDE SEQUENCE [LARGE SCALE GENOMIC DNA]</scope>
    <source>
        <strain evidence="2 3">KCTC 19046</strain>
    </source>
</reference>
<proteinExistence type="predicted"/>
<evidence type="ECO:0000313" key="3">
    <source>
        <dbReference type="Proteomes" id="UP000757540"/>
    </source>
</evidence>
<evidence type="ECO:0000313" key="2">
    <source>
        <dbReference type="EMBL" id="NOV97032.1"/>
    </source>
</evidence>
<accession>A0ABX2A2E9</accession>
<gene>
    <name evidence="2" type="ORF">HDG69_001607</name>
</gene>
<name>A0ABX2A2E9_9MICO</name>
<protein>
    <submittedName>
        <fullName evidence="2">DNA-binding XRE family transcriptional regulator</fullName>
    </submittedName>
</protein>
<dbReference type="Proteomes" id="UP000757540">
    <property type="component" value="Unassembled WGS sequence"/>
</dbReference>
<dbReference type="InterPro" id="IPR001387">
    <property type="entry name" value="Cro/C1-type_HTH"/>
</dbReference>
<feature type="domain" description="HTH cro/C1-type" evidence="1">
    <location>
        <begin position="35"/>
        <end position="79"/>
    </location>
</feature>
<keyword evidence="3" id="KW-1185">Reference proteome</keyword>